<keyword evidence="2" id="KW-0472">Membrane</keyword>
<reference evidence="3 4" key="1">
    <citation type="journal article" date="2023" name="Int. J. Mol. Sci.">
        <title>De Novo Assembly and Annotation of 11 Diverse Shrub Willow (Salix) Genomes Reveals Novel Gene Organization in Sex-Linked Regions.</title>
        <authorList>
            <person name="Hyden B."/>
            <person name="Feng K."/>
            <person name="Yates T.B."/>
            <person name="Jawdy S."/>
            <person name="Cereghino C."/>
            <person name="Smart L.B."/>
            <person name="Muchero W."/>
        </authorList>
    </citation>
    <scope>NUCLEOTIDE SEQUENCE [LARGE SCALE GENOMIC DNA]</scope>
    <source>
        <tissue evidence="3">Shoot tip</tissue>
    </source>
</reference>
<dbReference type="SUPFAM" id="SSF53474">
    <property type="entry name" value="alpha/beta-Hydrolases"/>
    <property type="match status" value="1"/>
</dbReference>
<dbReference type="AlphaFoldDB" id="A0AAD6NTT9"/>
<proteinExistence type="predicted"/>
<feature type="transmembrane region" description="Helical" evidence="2">
    <location>
        <begin position="12"/>
        <end position="33"/>
    </location>
</feature>
<name>A0AAD6NTT9_9ROSI</name>
<sequence length="192" mass="21342">MGFFLLIKATTFMIITLMFTFVPFTHSVPFVVFHGISDKCSNKGVKQFTERLTKWSGIQGHCIEIGDGAWDSWTMPLLDQTEIACEKVKSMSELSDGYNLIGLSQGSLIARGCIHAGIASIPFCGSTIICLLLDDLIKSEIYSTYVQEHLAPSGYIKIPTDIPAYLKGCSFLPKVNNEIKNTRKFYIQGTVR</sequence>
<keyword evidence="1" id="KW-0378">Hydrolase</keyword>
<accession>A0AAD6NTT9</accession>
<dbReference type="EMBL" id="JAPFFJ010000017">
    <property type="protein sequence ID" value="KAJ6404773.1"/>
    <property type="molecule type" value="Genomic_DNA"/>
</dbReference>
<protein>
    <submittedName>
        <fullName evidence="3">Uncharacterized protein</fullName>
    </submittedName>
</protein>
<evidence type="ECO:0000256" key="2">
    <source>
        <dbReference type="SAM" id="Phobius"/>
    </source>
</evidence>
<keyword evidence="2" id="KW-1133">Transmembrane helix</keyword>
<organism evidence="3 4">
    <name type="scientific">Salix udensis</name>
    <dbReference type="NCBI Taxonomy" id="889485"/>
    <lineage>
        <taxon>Eukaryota</taxon>
        <taxon>Viridiplantae</taxon>
        <taxon>Streptophyta</taxon>
        <taxon>Embryophyta</taxon>
        <taxon>Tracheophyta</taxon>
        <taxon>Spermatophyta</taxon>
        <taxon>Magnoliopsida</taxon>
        <taxon>eudicotyledons</taxon>
        <taxon>Gunneridae</taxon>
        <taxon>Pentapetalae</taxon>
        <taxon>rosids</taxon>
        <taxon>fabids</taxon>
        <taxon>Malpighiales</taxon>
        <taxon>Salicaceae</taxon>
        <taxon>Saliceae</taxon>
        <taxon>Salix</taxon>
    </lineage>
</organism>
<gene>
    <name evidence="3" type="ORF">OIU84_012862</name>
</gene>
<comment type="caution">
    <text evidence="3">The sequence shown here is derived from an EMBL/GenBank/DDBJ whole genome shotgun (WGS) entry which is preliminary data.</text>
</comment>
<dbReference type="PANTHER" id="PTHR11247">
    <property type="entry name" value="PALMITOYL-PROTEIN THIOESTERASE/DOLICHYLDIPHOSPHATASE 1"/>
    <property type="match status" value="1"/>
</dbReference>
<keyword evidence="4" id="KW-1185">Reference proteome</keyword>
<evidence type="ECO:0000313" key="4">
    <source>
        <dbReference type="Proteomes" id="UP001162972"/>
    </source>
</evidence>
<evidence type="ECO:0000313" key="3">
    <source>
        <dbReference type="EMBL" id="KAJ6404773.1"/>
    </source>
</evidence>
<dbReference type="GO" id="GO:0016790">
    <property type="term" value="F:thiolester hydrolase activity"/>
    <property type="evidence" value="ECO:0007669"/>
    <property type="project" value="TreeGrafter"/>
</dbReference>
<dbReference type="Proteomes" id="UP001162972">
    <property type="component" value="Chromosome 2"/>
</dbReference>
<evidence type="ECO:0000256" key="1">
    <source>
        <dbReference type="ARBA" id="ARBA00022801"/>
    </source>
</evidence>
<dbReference type="InterPro" id="IPR029058">
    <property type="entry name" value="AB_hydrolase_fold"/>
</dbReference>
<keyword evidence="2" id="KW-0812">Transmembrane</keyword>
<dbReference type="PANTHER" id="PTHR11247:SF79">
    <property type="entry name" value="ALPHA_BETA-HYDROLASES SUPERFAMILY PROTEIN"/>
    <property type="match status" value="1"/>
</dbReference>
<dbReference type="Pfam" id="PF02089">
    <property type="entry name" value="Palm_thioest"/>
    <property type="match status" value="1"/>
</dbReference>
<dbReference type="Gene3D" id="3.40.50.1820">
    <property type="entry name" value="alpha/beta hydrolase"/>
    <property type="match status" value="2"/>
</dbReference>